<feature type="region of interest" description="Disordered" evidence="1">
    <location>
        <begin position="29"/>
        <end position="70"/>
    </location>
</feature>
<evidence type="ECO:0000313" key="3">
    <source>
        <dbReference type="EMBL" id="CAE8688487.1"/>
    </source>
</evidence>
<dbReference type="EMBL" id="CAJNNW010026900">
    <property type="protein sequence ID" value="CAE8688487.1"/>
    <property type="molecule type" value="Genomic_DNA"/>
</dbReference>
<feature type="region of interest" description="Disordered" evidence="1">
    <location>
        <begin position="492"/>
        <end position="555"/>
    </location>
</feature>
<organism evidence="3 4">
    <name type="scientific">Polarella glacialis</name>
    <name type="common">Dinoflagellate</name>
    <dbReference type="NCBI Taxonomy" id="89957"/>
    <lineage>
        <taxon>Eukaryota</taxon>
        <taxon>Sar</taxon>
        <taxon>Alveolata</taxon>
        <taxon>Dinophyceae</taxon>
        <taxon>Suessiales</taxon>
        <taxon>Suessiaceae</taxon>
        <taxon>Polarella</taxon>
    </lineage>
</organism>
<sequence>MASDASAVGESSCTDLEVHATKRRRVTFKASDPSRRNFVAGHGVRGTESGGSGSGTASSSRDSGGVPGNLLNPRGHYDILGIQLTATRTDVTKAFRCQALKTHPDKGGKNEDWLAVVNSFEVLSDQNQRAEYDMDLVTQGCSDGQQNEFLGESPGGTRTEAGSEGLGAETEVTDSSKAIRSRARVGHIVLLASSIQSWTEQLNATSTPVLETLSSHLTVLLNKNKRGRNSMVRDKRDEAEFPREIAPPEGLPLGWKCIEHMYLSGKCVGLTYCRYTSPWGHKHFQGVPSTVKFDAEQRGYDVDAALSNLNYRKPGPKDSKEQKVAAGQKIVQKCIYTTRDASDNPRYWVNCNFAYFRIYTSRTSSLAEAIDWHIALSQAKEKAQRRLWLEEGAGAPTPFTQQELCQLLEAEPSLDIKFSSNMSKGPHKNVYTPMTDDLKIAMSLHRRFHALLEQGTTKKEIDNVRVQACAEVAQNAEARRKLHARLAKAVEAEMQTRGKRPKLEDVASSVPSVSSCPPARARHASEGQSVTPEKLPLGRKSGSGSSSSAAQLQGQQGVPSAAARIALQLQAALGLDEAAALNMARVARRLTAEERRRRVDFLLSGGRLALPASVSHCQGGQRGTASGRELALPSSQSAAGSQGAGGPARASSSSQRQLALLQTPRREQRGGRPQSLQPVPTPRSPQPKRPPAPPSSLRPGVFFNGGAWSQGTGAVLTPPVCACLTIAEVCRLRASSSGGAASGDLEFWTRFKVFKYATGFLDTKPERTRSGRSRRASHLATGMSAAAARLVCFLARPRHAAMFEQLDLCQAPVEALENRALQAAVGRMAHLALMALPWDGWSDPGARRRFLRALPLRCCFQAMDCRGTVQLRGVGGDM</sequence>
<protein>
    <recommendedName>
        <fullName evidence="2">J domain-containing protein</fullName>
    </recommendedName>
</protein>
<feature type="region of interest" description="Disordered" evidence="1">
    <location>
        <begin position="147"/>
        <end position="174"/>
    </location>
</feature>
<feature type="compositionally biased region" description="Low complexity" evidence="1">
    <location>
        <begin position="55"/>
        <end position="64"/>
    </location>
</feature>
<dbReference type="PANTHER" id="PTHR24074">
    <property type="entry name" value="CO-CHAPERONE PROTEIN DJLA"/>
    <property type="match status" value="1"/>
</dbReference>
<feature type="compositionally biased region" description="Low complexity" evidence="1">
    <location>
        <begin position="630"/>
        <end position="662"/>
    </location>
</feature>
<name>A0A813JW15_POLGL</name>
<feature type="compositionally biased region" description="Low complexity" evidence="1">
    <location>
        <begin position="506"/>
        <end position="519"/>
    </location>
</feature>
<reference evidence="3" key="1">
    <citation type="submission" date="2021-02" db="EMBL/GenBank/DDBJ databases">
        <authorList>
            <person name="Dougan E. K."/>
            <person name="Rhodes N."/>
            <person name="Thang M."/>
            <person name="Chan C."/>
        </authorList>
    </citation>
    <scope>NUCLEOTIDE SEQUENCE</scope>
</reference>
<feature type="compositionally biased region" description="Low complexity" evidence="1">
    <location>
        <begin position="542"/>
        <end position="555"/>
    </location>
</feature>
<dbReference type="Proteomes" id="UP000626109">
    <property type="component" value="Unassembled WGS sequence"/>
</dbReference>
<dbReference type="InterPro" id="IPR001623">
    <property type="entry name" value="DnaJ_domain"/>
</dbReference>
<dbReference type="PROSITE" id="PS50076">
    <property type="entry name" value="DNAJ_2"/>
    <property type="match status" value="1"/>
</dbReference>
<feature type="compositionally biased region" description="Basic and acidic residues" evidence="1">
    <location>
        <begin position="492"/>
        <end position="505"/>
    </location>
</feature>
<evidence type="ECO:0000259" key="2">
    <source>
        <dbReference type="PROSITE" id="PS50076"/>
    </source>
</evidence>
<proteinExistence type="predicted"/>
<dbReference type="Gene3D" id="1.10.287.110">
    <property type="entry name" value="DnaJ domain"/>
    <property type="match status" value="1"/>
</dbReference>
<evidence type="ECO:0000256" key="1">
    <source>
        <dbReference type="SAM" id="MobiDB-lite"/>
    </source>
</evidence>
<accession>A0A813JW15</accession>
<dbReference type="SUPFAM" id="SSF46565">
    <property type="entry name" value="Chaperone J-domain"/>
    <property type="match status" value="1"/>
</dbReference>
<evidence type="ECO:0000313" key="4">
    <source>
        <dbReference type="Proteomes" id="UP000626109"/>
    </source>
</evidence>
<gene>
    <name evidence="3" type="ORF">PGLA2088_LOCUS25937</name>
</gene>
<dbReference type="SMART" id="SM00271">
    <property type="entry name" value="DnaJ"/>
    <property type="match status" value="1"/>
</dbReference>
<dbReference type="CDD" id="cd06257">
    <property type="entry name" value="DnaJ"/>
    <property type="match status" value="1"/>
</dbReference>
<feature type="compositionally biased region" description="Pro residues" evidence="1">
    <location>
        <begin position="679"/>
        <end position="696"/>
    </location>
</feature>
<dbReference type="AlphaFoldDB" id="A0A813JW15"/>
<dbReference type="InterPro" id="IPR036869">
    <property type="entry name" value="J_dom_sf"/>
</dbReference>
<comment type="caution">
    <text evidence="3">The sequence shown here is derived from an EMBL/GenBank/DDBJ whole genome shotgun (WGS) entry which is preliminary data.</text>
</comment>
<feature type="domain" description="J" evidence="2">
    <location>
        <begin position="75"/>
        <end position="136"/>
    </location>
</feature>
<feature type="region of interest" description="Disordered" evidence="1">
    <location>
        <begin position="613"/>
        <end position="703"/>
    </location>
</feature>
<dbReference type="Pfam" id="PF00226">
    <property type="entry name" value="DnaJ"/>
    <property type="match status" value="1"/>
</dbReference>
<dbReference type="InterPro" id="IPR050817">
    <property type="entry name" value="DjlA_DnaK_co-chaperone"/>
</dbReference>